<name>A0A417YVW7_9BACI</name>
<proteinExistence type="predicted"/>
<keyword evidence="1" id="KW-1133">Transmembrane helix</keyword>
<evidence type="ECO:0000256" key="1">
    <source>
        <dbReference type="SAM" id="Phobius"/>
    </source>
</evidence>
<keyword evidence="1" id="KW-0472">Membrane</keyword>
<accession>A0A417YVW7</accession>
<organism evidence="2 3">
    <name type="scientific">Neobacillus notoginsengisoli</name>
    <dbReference type="NCBI Taxonomy" id="1578198"/>
    <lineage>
        <taxon>Bacteria</taxon>
        <taxon>Bacillati</taxon>
        <taxon>Bacillota</taxon>
        <taxon>Bacilli</taxon>
        <taxon>Bacillales</taxon>
        <taxon>Bacillaceae</taxon>
        <taxon>Neobacillus</taxon>
    </lineage>
</organism>
<feature type="transmembrane region" description="Helical" evidence="1">
    <location>
        <begin position="37"/>
        <end position="58"/>
    </location>
</feature>
<dbReference type="AlphaFoldDB" id="A0A417YVW7"/>
<comment type="caution">
    <text evidence="2">The sequence shown here is derived from an EMBL/GenBank/DDBJ whole genome shotgun (WGS) entry which is preliminary data.</text>
</comment>
<dbReference type="EMBL" id="QWEG01000004">
    <property type="protein sequence ID" value="RHW41428.1"/>
    <property type="molecule type" value="Genomic_DNA"/>
</dbReference>
<keyword evidence="1" id="KW-0812">Transmembrane</keyword>
<dbReference type="Proteomes" id="UP000284416">
    <property type="component" value="Unassembled WGS sequence"/>
</dbReference>
<keyword evidence="3" id="KW-1185">Reference proteome</keyword>
<protein>
    <recommendedName>
        <fullName evidence="4">DUF3139 domain-containing protein</fullName>
    </recommendedName>
</protein>
<evidence type="ECO:0000313" key="3">
    <source>
        <dbReference type="Proteomes" id="UP000284416"/>
    </source>
</evidence>
<sequence>MGNFFEKCGKNHIVRFRATVKSEMNHKMEGDGSLLKFLVFILIPVTLVVLAIFIEGLLELYKLKREEENSLAREGMEGYLDQQFGYKKVRVFKKIYDAEGAVRYMVYLPSYEWFKAPNYQWYEVFSTEQGYKHCEIER</sequence>
<evidence type="ECO:0000313" key="2">
    <source>
        <dbReference type="EMBL" id="RHW41428.1"/>
    </source>
</evidence>
<evidence type="ECO:0008006" key="4">
    <source>
        <dbReference type="Google" id="ProtNLM"/>
    </source>
</evidence>
<gene>
    <name evidence="2" type="ORF">D1B31_06780</name>
</gene>
<reference evidence="2 3" key="1">
    <citation type="journal article" date="2017" name="Int. J. Syst. Evol. Microbiol.">
        <title>Bacillus notoginsengisoli sp. nov., a novel bacterium isolated from the rhizosphere of Panax notoginseng.</title>
        <authorList>
            <person name="Zhang M.Y."/>
            <person name="Cheng J."/>
            <person name="Cai Y."/>
            <person name="Zhang T.Y."/>
            <person name="Wu Y.Y."/>
            <person name="Manikprabhu D."/>
            <person name="Li W.J."/>
            <person name="Zhang Y.X."/>
        </authorList>
    </citation>
    <scope>NUCLEOTIDE SEQUENCE [LARGE SCALE GENOMIC DNA]</scope>
    <source>
        <strain evidence="2 3">JCM 30743</strain>
    </source>
</reference>